<keyword evidence="2" id="KW-1185">Reference proteome</keyword>
<dbReference type="Gene3D" id="2.40.10.120">
    <property type="match status" value="1"/>
</dbReference>
<dbReference type="InterPro" id="IPR004304">
    <property type="entry name" value="FmdA_AmdA"/>
</dbReference>
<dbReference type="AlphaFoldDB" id="A0A4R2J109"/>
<organism evidence="1 2">
    <name type="scientific">Kribbella antiqua</name>
    <dbReference type="NCBI Taxonomy" id="2512217"/>
    <lineage>
        <taxon>Bacteria</taxon>
        <taxon>Bacillati</taxon>
        <taxon>Actinomycetota</taxon>
        <taxon>Actinomycetes</taxon>
        <taxon>Propionibacteriales</taxon>
        <taxon>Kribbellaceae</taxon>
        <taxon>Kribbella</taxon>
    </lineage>
</organism>
<proteinExistence type="predicted"/>
<accession>A0A4R2J109</accession>
<evidence type="ECO:0000313" key="2">
    <source>
        <dbReference type="Proteomes" id="UP000295573"/>
    </source>
</evidence>
<dbReference type="PANTHER" id="PTHR31891:SF1">
    <property type="entry name" value="FORMAMIDASE C869.04-RELATED"/>
    <property type="match status" value="1"/>
</dbReference>
<gene>
    <name evidence="1" type="ORF">EV646_10194</name>
</gene>
<reference evidence="1 2" key="1">
    <citation type="journal article" date="2015" name="Stand. Genomic Sci.">
        <title>Genomic Encyclopedia of Bacterial and Archaeal Type Strains, Phase III: the genomes of soil and plant-associated and newly described type strains.</title>
        <authorList>
            <person name="Whitman W.B."/>
            <person name="Woyke T."/>
            <person name="Klenk H.P."/>
            <person name="Zhou Y."/>
            <person name="Lilburn T.G."/>
            <person name="Beck B.J."/>
            <person name="De Vos P."/>
            <person name="Vandamme P."/>
            <person name="Eisen J.A."/>
            <person name="Garrity G."/>
            <person name="Hugenholtz P."/>
            <person name="Kyrpides N.C."/>
        </authorList>
    </citation>
    <scope>NUCLEOTIDE SEQUENCE [LARGE SCALE GENOMIC DNA]</scope>
    <source>
        <strain evidence="1 2">VKM Ac-2541</strain>
    </source>
</reference>
<dbReference type="Gene3D" id="2.60.120.580">
    <property type="entry name" value="Acetamidase/Formamidase-like domains"/>
    <property type="match status" value="1"/>
</dbReference>
<dbReference type="PANTHER" id="PTHR31891">
    <property type="entry name" value="FORMAMIDASE C869.04-RELATED"/>
    <property type="match status" value="1"/>
</dbReference>
<dbReference type="GO" id="GO:0016811">
    <property type="term" value="F:hydrolase activity, acting on carbon-nitrogen (but not peptide) bonds, in linear amides"/>
    <property type="evidence" value="ECO:0007669"/>
    <property type="project" value="InterPro"/>
</dbReference>
<evidence type="ECO:0000313" key="1">
    <source>
        <dbReference type="EMBL" id="TCO51112.1"/>
    </source>
</evidence>
<dbReference type="Gene3D" id="3.10.28.20">
    <property type="entry name" value="Acetamidase/Formamidase-like domains"/>
    <property type="match status" value="1"/>
</dbReference>
<name>A0A4R2J109_9ACTN</name>
<sequence>MVDPIAAPPVDLDCHNLPDAAILQPGRRTRIRTWPGSDCPFLTGPLRVEGVSPGDTLAFHLHALELDPVGHYGFATTTKPWEPWGGVLRESADQEYAGRAELRSDQVILDGQHVVPVVPMLGWLGLVRPELIADPWDHGGNLDTKEFAPGSTLYLYDEIGSGRFVIGDAHAAMGDGEISGQGIEIASWCDLTVEVTPATSPHRPIVRTPDAIVHLCSRFTERDAYTQAISDAVHHLGFTQQLGFEQANALLSLIADLRVSSVVSHSPTYKLLVPSSWLGPIENLLTVEKPLLPYTPR</sequence>
<comment type="caution">
    <text evidence="1">The sequence shown here is derived from an EMBL/GenBank/DDBJ whole genome shotgun (WGS) entry which is preliminary data.</text>
</comment>
<dbReference type="EMBL" id="SLWR01000001">
    <property type="protein sequence ID" value="TCO51112.1"/>
    <property type="molecule type" value="Genomic_DNA"/>
</dbReference>
<dbReference type="Pfam" id="PF03069">
    <property type="entry name" value="FmdA_AmdA"/>
    <property type="match status" value="1"/>
</dbReference>
<dbReference type="Proteomes" id="UP000295573">
    <property type="component" value="Unassembled WGS sequence"/>
</dbReference>
<dbReference type="SUPFAM" id="SSF141130">
    <property type="entry name" value="Acetamidase/Formamidase-like"/>
    <property type="match status" value="1"/>
</dbReference>
<protein>
    <submittedName>
        <fullName evidence="1">Amidase</fullName>
    </submittedName>
</protein>